<evidence type="ECO:0000313" key="3">
    <source>
        <dbReference type="EMBL" id="HIU28766.1"/>
    </source>
</evidence>
<dbReference type="Proteomes" id="UP000824089">
    <property type="component" value="Unassembled WGS sequence"/>
</dbReference>
<dbReference type="NCBIfam" id="NF003009">
    <property type="entry name" value="PRK03826.1"/>
    <property type="match status" value="1"/>
</dbReference>
<dbReference type="InterPro" id="IPR039356">
    <property type="entry name" value="YfbR/HDDC2"/>
</dbReference>
<dbReference type="GO" id="GO:0002953">
    <property type="term" value="F:5'-deoxynucleotidase activity"/>
    <property type="evidence" value="ECO:0007669"/>
    <property type="project" value="UniProtKB-EC"/>
</dbReference>
<reference evidence="3" key="2">
    <citation type="journal article" date="2021" name="PeerJ">
        <title>Extensive microbial diversity within the chicken gut microbiome revealed by metagenomics and culture.</title>
        <authorList>
            <person name="Gilroy R."/>
            <person name="Ravi A."/>
            <person name="Getino M."/>
            <person name="Pursley I."/>
            <person name="Horton D.L."/>
            <person name="Alikhan N.F."/>
            <person name="Baker D."/>
            <person name="Gharbi K."/>
            <person name="Hall N."/>
            <person name="Watson M."/>
            <person name="Adriaenssens E.M."/>
            <person name="Foster-Nyarko E."/>
            <person name="Jarju S."/>
            <person name="Secka A."/>
            <person name="Antonio M."/>
            <person name="Oren A."/>
            <person name="Chaudhuri R.R."/>
            <person name="La Ragione R."/>
            <person name="Hildebrand F."/>
            <person name="Pallen M.J."/>
        </authorList>
    </citation>
    <scope>NUCLEOTIDE SEQUENCE</scope>
    <source>
        <strain evidence="3">CHK195-4489</strain>
    </source>
</reference>
<dbReference type="GO" id="GO:0005737">
    <property type="term" value="C:cytoplasm"/>
    <property type="evidence" value="ECO:0007669"/>
    <property type="project" value="TreeGrafter"/>
</dbReference>
<reference evidence="3" key="1">
    <citation type="submission" date="2020-10" db="EMBL/GenBank/DDBJ databases">
        <authorList>
            <person name="Gilroy R."/>
        </authorList>
    </citation>
    <scope>NUCLEOTIDE SEQUENCE</scope>
    <source>
        <strain evidence="3">CHK195-4489</strain>
    </source>
</reference>
<dbReference type="InterPro" id="IPR003607">
    <property type="entry name" value="HD/PDEase_dom"/>
</dbReference>
<dbReference type="EMBL" id="DVMM01000010">
    <property type="protein sequence ID" value="HIU28766.1"/>
    <property type="molecule type" value="Genomic_DNA"/>
</dbReference>
<accession>A0A9D1I5Y9</accession>
<evidence type="ECO:0000313" key="4">
    <source>
        <dbReference type="Proteomes" id="UP000824089"/>
    </source>
</evidence>
<keyword evidence="1 3" id="KW-0378">Hydrolase</keyword>
<organism evidence="3 4">
    <name type="scientific">Candidatus Egerieisoma faecipullorum</name>
    <dbReference type="NCBI Taxonomy" id="2840963"/>
    <lineage>
        <taxon>Bacteria</taxon>
        <taxon>Bacillati</taxon>
        <taxon>Bacillota</taxon>
        <taxon>Clostridia</taxon>
        <taxon>Eubacteriales</taxon>
        <taxon>Clostridiaceae</taxon>
        <taxon>Clostridiaceae incertae sedis</taxon>
        <taxon>Candidatus Egerieisoma</taxon>
    </lineage>
</organism>
<feature type="domain" description="HD/PDEase" evidence="2">
    <location>
        <begin position="32"/>
        <end position="158"/>
    </location>
</feature>
<dbReference type="Gene3D" id="1.10.3210.10">
    <property type="entry name" value="Hypothetical protein af1432"/>
    <property type="match status" value="1"/>
</dbReference>
<dbReference type="EC" id="3.1.3.89" evidence="3"/>
<dbReference type="AlphaFoldDB" id="A0A9D1I5Y9"/>
<evidence type="ECO:0000259" key="2">
    <source>
        <dbReference type="SMART" id="SM00471"/>
    </source>
</evidence>
<dbReference type="PANTHER" id="PTHR11845">
    <property type="entry name" value="5'-DEOXYNUCLEOTIDASE HDDC2"/>
    <property type="match status" value="1"/>
</dbReference>
<comment type="caution">
    <text evidence="3">The sequence shown here is derived from an EMBL/GenBank/DDBJ whole genome shotgun (WGS) entry which is preliminary data.</text>
</comment>
<evidence type="ECO:0000256" key="1">
    <source>
        <dbReference type="ARBA" id="ARBA00022801"/>
    </source>
</evidence>
<sequence>MEEKEKQEQYDFFAYIGRMKYIFRWGLMRNTDSENIQEHSLQVAILAHALAVIHNQLCGREELSPDRACVYAVFHDAGEIITGDLPTPVKYYNPVIRENYQAIEAVAKEKLLSMLPAELDAVYRRILFYEQEDAQYYPIVKAADKLSAYIKCAEEVKAGNREFVKAMESTLEALQASELPEVAYFMRHYMEAYNKTLDEMN</sequence>
<dbReference type="PANTHER" id="PTHR11845:SF13">
    <property type="entry name" value="5'-DEOXYNUCLEOTIDASE HDDC2"/>
    <property type="match status" value="1"/>
</dbReference>
<dbReference type="SUPFAM" id="SSF109604">
    <property type="entry name" value="HD-domain/PDEase-like"/>
    <property type="match status" value="1"/>
</dbReference>
<gene>
    <name evidence="3" type="primary">yfbR</name>
    <name evidence="3" type="ORF">IAD50_00550</name>
</gene>
<dbReference type="SMART" id="SM00471">
    <property type="entry name" value="HDc"/>
    <property type="match status" value="1"/>
</dbReference>
<protein>
    <submittedName>
        <fullName evidence="3">5'-deoxynucleotidase</fullName>
        <ecNumber evidence="3">3.1.3.89</ecNumber>
    </submittedName>
</protein>
<dbReference type="Pfam" id="PF12917">
    <property type="entry name" value="YfbR-like"/>
    <property type="match status" value="1"/>
</dbReference>
<name>A0A9D1I5Y9_9CLOT</name>
<proteinExistence type="predicted"/>